<feature type="domain" description="Metallo-beta-lactamase" evidence="12">
    <location>
        <begin position="35"/>
        <end position="188"/>
    </location>
</feature>
<comment type="catalytic activity">
    <reaction evidence="11">
        <text>Endonucleolytic cleavage of RNA, removing extra 3' nucleotides from tRNA precursor, generating 3' termini of tRNAs. A 3'-hydroxy group is left at the tRNA terminus and a 5'-phosphoryl group is left at the trailer molecule.</text>
        <dbReference type="EC" id="3.1.26.11"/>
    </reaction>
</comment>
<feature type="binding site" evidence="11">
    <location>
        <position position="68"/>
    </location>
    <ligand>
        <name>Zn(2+)</name>
        <dbReference type="ChEBI" id="CHEBI:29105"/>
        <label>2</label>
        <note>catalytic</note>
    </ligand>
</feature>
<evidence type="ECO:0000256" key="3">
    <source>
        <dbReference type="ARBA" id="ARBA00022722"/>
    </source>
</evidence>
<dbReference type="NCBIfam" id="TIGR02651">
    <property type="entry name" value="RNase_Z"/>
    <property type="match status" value="1"/>
</dbReference>
<evidence type="ECO:0000256" key="10">
    <source>
        <dbReference type="ARBA" id="ARBA00048505"/>
    </source>
</evidence>
<dbReference type="HAMAP" id="MF_01818">
    <property type="entry name" value="RNase_Z_BN"/>
    <property type="match status" value="1"/>
</dbReference>
<dbReference type="PANTHER" id="PTHR46018:SF2">
    <property type="entry name" value="ZINC PHOSPHODIESTERASE ELAC PROTEIN 1"/>
    <property type="match status" value="1"/>
</dbReference>
<feature type="binding site" evidence="11">
    <location>
        <position position="67"/>
    </location>
    <ligand>
        <name>Zn(2+)</name>
        <dbReference type="ChEBI" id="CHEBI:29105"/>
        <label>2</label>
        <note>catalytic</note>
    </ligand>
</feature>
<evidence type="ECO:0000313" key="14">
    <source>
        <dbReference type="Proteomes" id="UP001595715"/>
    </source>
</evidence>
<evidence type="ECO:0000256" key="11">
    <source>
        <dbReference type="HAMAP-Rule" id="MF_01818"/>
    </source>
</evidence>
<evidence type="ECO:0000256" key="9">
    <source>
        <dbReference type="ARBA" id="ARBA00034301"/>
    </source>
</evidence>
<sequence length="308" mass="33497">MHLTFFGTSAGRPTKARNVTSAALMLPEPLHTFWLFDAGEGTQHRMLGTKYKLNRLEKIFITHLHGDHLYGLPGLLSSRSYFEGAVPLQIYGPPGLQAYLNAVFQISGSHIEYELSVNEIEPGIIVDNERFKVTAGPLEHRIPCYGYRIEEKDTPGALNLAALADLGLKPGPAYGQLKRGMDVQLEDGAWIRSADVLGPPQKGRIVTILGDTRPCEEAVRLARDADLLVHEATFAAGMEEKAAAYGHSTVLQAATIASRAGAKKLALTHFSSRLDANALLELVEAAKGLIPDSVAAEDYMEISIARQQ</sequence>
<evidence type="ECO:0000256" key="5">
    <source>
        <dbReference type="ARBA" id="ARBA00022759"/>
    </source>
</evidence>
<evidence type="ECO:0000256" key="4">
    <source>
        <dbReference type="ARBA" id="ARBA00022723"/>
    </source>
</evidence>
<feature type="binding site" evidence="11">
    <location>
        <position position="65"/>
    </location>
    <ligand>
        <name>Zn(2+)</name>
        <dbReference type="ChEBI" id="CHEBI:29105"/>
        <label>1</label>
        <note>catalytic</note>
    </ligand>
</feature>
<keyword evidence="4 11" id="KW-0479">Metal-binding</keyword>
<evidence type="ECO:0000256" key="6">
    <source>
        <dbReference type="ARBA" id="ARBA00022801"/>
    </source>
</evidence>
<comment type="function">
    <text evidence="9">Counteracts the endogenous Pycsar antiviral defense system. Phosphodiesterase that enables metal-dependent hydrolysis of host cyclic nucleotide Pycsar defense signals such as cCMP and cUMP.</text>
</comment>
<dbReference type="InterPro" id="IPR001279">
    <property type="entry name" value="Metallo-B-lactamas"/>
</dbReference>
<reference evidence="14" key="1">
    <citation type="journal article" date="2019" name="Int. J. Syst. Evol. Microbiol.">
        <title>The Global Catalogue of Microorganisms (GCM) 10K type strain sequencing project: providing services to taxonomists for standard genome sequencing and annotation.</title>
        <authorList>
            <consortium name="The Broad Institute Genomics Platform"/>
            <consortium name="The Broad Institute Genome Sequencing Center for Infectious Disease"/>
            <person name="Wu L."/>
            <person name="Ma J."/>
        </authorList>
    </citation>
    <scope>NUCLEOTIDE SEQUENCE [LARGE SCALE GENOMIC DNA]</scope>
    <source>
        <strain evidence="14">IBRC-M 10987</strain>
    </source>
</reference>
<evidence type="ECO:0000256" key="1">
    <source>
        <dbReference type="ARBA" id="ARBA00011738"/>
    </source>
</evidence>
<comment type="catalytic activity">
    <reaction evidence="10">
        <text>3',5'-cyclic UMP + H2O = UMP + H(+)</text>
        <dbReference type="Rhea" id="RHEA:70575"/>
        <dbReference type="ChEBI" id="CHEBI:15377"/>
        <dbReference type="ChEBI" id="CHEBI:15378"/>
        <dbReference type="ChEBI" id="CHEBI:57865"/>
        <dbReference type="ChEBI" id="CHEBI:184387"/>
    </reaction>
    <physiologicalReaction direction="left-to-right" evidence="10">
        <dbReference type="Rhea" id="RHEA:70576"/>
    </physiologicalReaction>
</comment>
<evidence type="ECO:0000313" key="13">
    <source>
        <dbReference type="EMBL" id="MFC4101103.1"/>
    </source>
</evidence>
<name>A0ABV8K562_9BACL</name>
<comment type="catalytic activity">
    <reaction evidence="8">
        <text>3',5'-cyclic CMP + H2O = CMP + H(+)</text>
        <dbReference type="Rhea" id="RHEA:72675"/>
        <dbReference type="ChEBI" id="CHEBI:15377"/>
        <dbReference type="ChEBI" id="CHEBI:15378"/>
        <dbReference type="ChEBI" id="CHEBI:58003"/>
        <dbReference type="ChEBI" id="CHEBI:60377"/>
    </reaction>
    <physiologicalReaction direction="left-to-right" evidence="8">
        <dbReference type="Rhea" id="RHEA:72676"/>
    </physiologicalReaction>
</comment>
<dbReference type="SUPFAM" id="SSF56281">
    <property type="entry name" value="Metallo-hydrolase/oxidoreductase"/>
    <property type="match status" value="1"/>
</dbReference>
<feature type="active site" description="Proton acceptor" evidence="11">
    <location>
        <position position="67"/>
    </location>
</feature>
<gene>
    <name evidence="11 13" type="primary">rnz</name>
    <name evidence="13" type="ORF">ACFOZ8_15790</name>
</gene>
<dbReference type="EMBL" id="JBHSAM010000028">
    <property type="protein sequence ID" value="MFC4101103.1"/>
    <property type="molecule type" value="Genomic_DNA"/>
</dbReference>
<comment type="function">
    <text evidence="11">Zinc phosphodiesterase, which displays some tRNA 3'-processing endonuclease activity. Probably involved in tRNA maturation, by removing a 3'-trailer from precursor tRNA.</text>
</comment>
<accession>A0ABV8K562</accession>
<dbReference type="InterPro" id="IPR013471">
    <property type="entry name" value="RNase_Z/BN"/>
</dbReference>
<dbReference type="EC" id="3.1.26.11" evidence="11"/>
<feature type="binding site" evidence="11">
    <location>
        <position position="63"/>
    </location>
    <ligand>
        <name>Zn(2+)</name>
        <dbReference type="ChEBI" id="CHEBI:29105"/>
        <label>1</label>
        <note>catalytic</note>
    </ligand>
</feature>
<feature type="binding site" evidence="11">
    <location>
        <position position="211"/>
    </location>
    <ligand>
        <name>Zn(2+)</name>
        <dbReference type="ChEBI" id="CHEBI:29105"/>
        <label>2</label>
        <note>catalytic</note>
    </ligand>
</feature>
<comment type="caution">
    <text evidence="13">The sequence shown here is derived from an EMBL/GenBank/DDBJ whole genome shotgun (WGS) entry which is preliminary data.</text>
</comment>
<feature type="binding site" evidence="11">
    <location>
        <position position="140"/>
    </location>
    <ligand>
        <name>Zn(2+)</name>
        <dbReference type="ChEBI" id="CHEBI:29105"/>
        <label>1</label>
        <note>catalytic</note>
    </ligand>
</feature>
<evidence type="ECO:0000259" key="12">
    <source>
        <dbReference type="Pfam" id="PF12706"/>
    </source>
</evidence>
<evidence type="ECO:0000256" key="8">
    <source>
        <dbReference type="ARBA" id="ARBA00034221"/>
    </source>
</evidence>
<organism evidence="13 14">
    <name type="scientific">Paenibacillus xanthanilyticus</name>
    <dbReference type="NCBI Taxonomy" id="1783531"/>
    <lineage>
        <taxon>Bacteria</taxon>
        <taxon>Bacillati</taxon>
        <taxon>Bacillota</taxon>
        <taxon>Bacilli</taxon>
        <taxon>Bacillales</taxon>
        <taxon>Paenibacillaceae</taxon>
        <taxon>Paenibacillus</taxon>
    </lineage>
</organism>
<dbReference type="Pfam" id="PF12706">
    <property type="entry name" value="Lactamase_B_2"/>
    <property type="match status" value="1"/>
</dbReference>
<dbReference type="Proteomes" id="UP001595715">
    <property type="component" value="Unassembled WGS sequence"/>
</dbReference>
<feature type="binding site" evidence="11">
    <location>
        <position position="211"/>
    </location>
    <ligand>
        <name>Zn(2+)</name>
        <dbReference type="ChEBI" id="CHEBI:29105"/>
        <label>1</label>
        <note>catalytic</note>
    </ligand>
</feature>
<evidence type="ECO:0000256" key="7">
    <source>
        <dbReference type="ARBA" id="ARBA00022833"/>
    </source>
</evidence>
<evidence type="ECO:0000256" key="2">
    <source>
        <dbReference type="ARBA" id="ARBA00022694"/>
    </source>
</evidence>
<keyword evidence="7 11" id="KW-0862">Zinc</keyword>
<dbReference type="PANTHER" id="PTHR46018">
    <property type="entry name" value="ZINC PHOSPHODIESTERASE ELAC PROTEIN 1"/>
    <property type="match status" value="1"/>
</dbReference>
<protein>
    <recommendedName>
        <fullName evidence="11">Ribonuclease Z</fullName>
        <shortName evidence="11">RNase Z</shortName>
        <ecNumber evidence="11">3.1.26.11</ecNumber>
    </recommendedName>
    <alternativeName>
        <fullName evidence="11">tRNA 3 endonuclease</fullName>
    </alternativeName>
    <alternativeName>
        <fullName evidence="11">tRNase Z</fullName>
    </alternativeName>
</protein>
<keyword evidence="14" id="KW-1185">Reference proteome</keyword>
<dbReference type="InterPro" id="IPR036866">
    <property type="entry name" value="RibonucZ/Hydroxyglut_hydro"/>
</dbReference>
<comment type="subunit">
    <text evidence="1 11">Homodimer.</text>
</comment>
<dbReference type="NCBIfam" id="NF000801">
    <property type="entry name" value="PRK00055.1-3"/>
    <property type="match status" value="1"/>
</dbReference>
<comment type="similarity">
    <text evidence="11">Belongs to the RNase Z family.</text>
</comment>
<dbReference type="CDD" id="cd07717">
    <property type="entry name" value="RNaseZ_ZiPD-like_MBL-fold"/>
    <property type="match status" value="1"/>
</dbReference>
<dbReference type="GO" id="GO:0042781">
    <property type="term" value="F:3'-tRNA processing endoribonuclease activity"/>
    <property type="evidence" value="ECO:0007669"/>
    <property type="project" value="UniProtKB-EC"/>
</dbReference>
<feature type="binding site" evidence="11">
    <location>
        <position position="269"/>
    </location>
    <ligand>
        <name>Zn(2+)</name>
        <dbReference type="ChEBI" id="CHEBI:29105"/>
        <label>2</label>
        <note>catalytic</note>
    </ligand>
</feature>
<keyword evidence="2 11" id="KW-0819">tRNA processing</keyword>
<keyword evidence="3 11" id="KW-0540">Nuclease</keyword>
<comment type="cofactor">
    <cofactor evidence="11">
        <name>Zn(2+)</name>
        <dbReference type="ChEBI" id="CHEBI:29105"/>
    </cofactor>
    <text evidence="11">Binds 2 Zn(2+) ions.</text>
</comment>
<keyword evidence="5 11" id="KW-0255">Endonuclease</keyword>
<dbReference type="Gene3D" id="3.60.15.10">
    <property type="entry name" value="Ribonuclease Z/Hydroxyacylglutathione hydrolase-like"/>
    <property type="match status" value="1"/>
</dbReference>
<keyword evidence="6 11" id="KW-0378">Hydrolase</keyword>
<dbReference type="RefSeq" id="WP_377719732.1">
    <property type="nucleotide sequence ID" value="NZ_JBHSAM010000028.1"/>
</dbReference>
<proteinExistence type="inferred from homology"/>